<evidence type="ECO:0000313" key="1">
    <source>
        <dbReference type="EMBL" id="AEI46993.1"/>
    </source>
</evidence>
<dbReference type="EMBL" id="CP002859">
    <property type="protein sequence ID" value="AEI46993.1"/>
    <property type="molecule type" value="Genomic_DNA"/>
</dbReference>
<dbReference type="AlphaFoldDB" id="A0A7U4E4C3"/>
<protein>
    <submittedName>
        <fullName evidence="1">Uncharacterized protein</fullName>
    </submittedName>
</protein>
<accession>A0A7U4E4C3</accession>
<dbReference type="Proteomes" id="UP000000493">
    <property type="component" value="Chromosome"/>
</dbReference>
<keyword evidence="2" id="KW-1185">Reference proteome</keyword>
<proteinExistence type="predicted"/>
<reference evidence="2" key="1">
    <citation type="submission" date="2011-06" db="EMBL/GenBank/DDBJ databases">
        <title>The complete genome of chromosome of Runella slithyformis DSM 19594.</title>
        <authorList>
            <consortium name="US DOE Joint Genome Institute (JGI-PGF)"/>
            <person name="Lucas S."/>
            <person name="Han J."/>
            <person name="Lapidus A."/>
            <person name="Bruce D."/>
            <person name="Goodwin L."/>
            <person name="Pitluck S."/>
            <person name="Peters L."/>
            <person name="Kyrpides N."/>
            <person name="Mavromatis K."/>
            <person name="Ivanova N."/>
            <person name="Ovchinnikova G."/>
            <person name="Zhang X."/>
            <person name="Misra M."/>
            <person name="Detter J.C."/>
            <person name="Tapia R."/>
            <person name="Han C."/>
            <person name="Land M."/>
            <person name="Hauser L."/>
            <person name="Markowitz V."/>
            <person name="Cheng J.-F."/>
            <person name="Hugenholtz P."/>
            <person name="Woyke T."/>
            <person name="Wu D."/>
            <person name="Tindall B."/>
            <person name="Faehrich R."/>
            <person name="Brambilla E."/>
            <person name="Klenk H.-P."/>
            <person name="Eisen J.A."/>
        </authorList>
    </citation>
    <scope>NUCLEOTIDE SEQUENCE [LARGE SCALE GENOMIC DNA]</scope>
    <source>
        <strain evidence="2">ATCC 29530 / DSM 19594 / LMG 11500 / NCIMB 11436 / LSU 4</strain>
    </source>
</reference>
<gene>
    <name evidence="1" type="ordered locus">Runsl_0550</name>
</gene>
<dbReference type="RefSeq" id="WP_013926317.1">
    <property type="nucleotide sequence ID" value="NC_015703.1"/>
</dbReference>
<sequence>MQLVEDLRKDPILSNFICEECQENGIAIEVGKNVDRKKLIILRVDEYYKSLHLKYTPPSPDCLVVQHCTDNQYVVYVIELKNIGDMQNEKPSEIRKQFETCLLDFMSDRFRSYFYNQEYDFTNSLNLIFISMPRQLKNITKDRTTRIDSLLALAPIPFANRRYLIKHRVPNPVIQPC</sequence>
<evidence type="ECO:0000313" key="2">
    <source>
        <dbReference type="Proteomes" id="UP000000493"/>
    </source>
</evidence>
<name>A0A7U4E4C3_RUNSL</name>
<organism evidence="1 2">
    <name type="scientific">Runella slithyformis (strain ATCC 29530 / DSM 19594 / LMG 11500 / NCIMB 11436 / LSU 4)</name>
    <dbReference type="NCBI Taxonomy" id="761193"/>
    <lineage>
        <taxon>Bacteria</taxon>
        <taxon>Pseudomonadati</taxon>
        <taxon>Bacteroidota</taxon>
        <taxon>Cytophagia</taxon>
        <taxon>Cytophagales</taxon>
        <taxon>Spirosomataceae</taxon>
        <taxon>Runella</taxon>
    </lineage>
</organism>
<reference evidence="1 2" key="2">
    <citation type="journal article" date="2012" name="Stand. Genomic Sci.">
        <title>Complete genome sequence of the aquatic bacterium Runella slithyformis type strain (LSU 4(T)).</title>
        <authorList>
            <person name="Copeland A."/>
            <person name="Zhang X."/>
            <person name="Misra M."/>
            <person name="Lapidus A."/>
            <person name="Nolan M."/>
            <person name="Lucas S."/>
            <person name="Deshpande S."/>
            <person name="Cheng J.F."/>
            <person name="Tapia R."/>
            <person name="Goodwin L.A."/>
            <person name="Pitluck S."/>
            <person name="Liolios K."/>
            <person name="Pagani I."/>
            <person name="Ivanova N."/>
            <person name="Mikhailova N."/>
            <person name="Pati A."/>
            <person name="Chen A."/>
            <person name="Palaniappan K."/>
            <person name="Land M."/>
            <person name="Hauser L."/>
            <person name="Pan C."/>
            <person name="Jeffries C.D."/>
            <person name="Detter J.C."/>
            <person name="Brambilla E.M."/>
            <person name="Rohde M."/>
            <person name="Djao O.D."/>
            <person name="Goker M."/>
            <person name="Sikorski J."/>
            <person name="Tindall B.J."/>
            <person name="Woyke T."/>
            <person name="Bristow J."/>
            <person name="Eisen J.A."/>
            <person name="Markowitz V."/>
            <person name="Hugenholtz P."/>
            <person name="Kyrpides N.C."/>
            <person name="Klenk H.P."/>
            <person name="Mavromatis K."/>
        </authorList>
    </citation>
    <scope>NUCLEOTIDE SEQUENCE [LARGE SCALE GENOMIC DNA]</scope>
    <source>
        <strain evidence="2">ATCC 29530 / DSM 19594 / LMG 11500 / NCIMB 11436 / LSU 4</strain>
    </source>
</reference>
<dbReference type="KEGG" id="rsi:Runsl_0550"/>